<organism evidence="1 2">
    <name type="scientific">Desulfovibrio subterraneus</name>
    <dbReference type="NCBI Taxonomy" id="2718620"/>
    <lineage>
        <taxon>Bacteria</taxon>
        <taxon>Pseudomonadati</taxon>
        <taxon>Thermodesulfobacteriota</taxon>
        <taxon>Desulfovibrionia</taxon>
        <taxon>Desulfovibrionales</taxon>
        <taxon>Desulfovibrionaceae</taxon>
        <taxon>Desulfovibrio</taxon>
    </lineage>
</organism>
<gene>
    <name evidence="1" type="ORF">DSM101010T_22950</name>
</gene>
<name>A0A7J0BJS7_9BACT</name>
<dbReference type="Proteomes" id="UP000503840">
    <property type="component" value="Unassembled WGS sequence"/>
</dbReference>
<dbReference type="EMBL" id="BLVO01000013">
    <property type="protein sequence ID" value="GFM33930.1"/>
    <property type="molecule type" value="Genomic_DNA"/>
</dbReference>
<proteinExistence type="predicted"/>
<accession>A0A7J0BJS7</accession>
<sequence length="57" mass="6684">MLIYYAQNYSVRLKPVRRLFGRLRLLLDQQSGSVCMVFTDRQQLPDMSDALQTGGWF</sequence>
<evidence type="ECO:0000313" key="2">
    <source>
        <dbReference type="Proteomes" id="UP000503840"/>
    </source>
</evidence>
<evidence type="ECO:0000313" key="1">
    <source>
        <dbReference type="EMBL" id="GFM33930.1"/>
    </source>
</evidence>
<protein>
    <submittedName>
        <fullName evidence="1">Uncharacterized protein</fullName>
    </submittedName>
</protein>
<keyword evidence="2" id="KW-1185">Reference proteome</keyword>
<comment type="caution">
    <text evidence="1">The sequence shown here is derived from an EMBL/GenBank/DDBJ whole genome shotgun (WGS) entry which is preliminary data.</text>
</comment>
<reference evidence="1 2" key="1">
    <citation type="submission" date="2020-05" db="EMBL/GenBank/DDBJ databases">
        <title>Draft genome sequence of Desulfovibrio sp. strain HN2T.</title>
        <authorList>
            <person name="Ueno A."/>
            <person name="Tamazawa S."/>
            <person name="Tamamura S."/>
            <person name="Murakami T."/>
            <person name="Kiyama T."/>
            <person name="Inomata H."/>
            <person name="Amano Y."/>
            <person name="Miyakawa K."/>
            <person name="Tamaki H."/>
            <person name="Naganuma T."/>
            <person name="Kaneko K."/>
        </authorList>
    </citation>
    <scope>NUCLEOTIDE SEQUENCE [LARGE SCALE GENOMIC DNA]</scope>
    <source>
        <strain evidence="1 2">HN2</strain>
    </source>
</reference>
<dbReference type="AlphaFoldDB" id="A0A7J0BJS7"/>